<dbReference type="GO" id="GO:0001530">
    <property type="term" value="F:lipopolysaccharide binding"/>
    <property type="evidence" value="ECO:0007669"/>
    <property type="project" value="InterPro"/>
</dbReference>
<dbReference type="InterPro" id="IPR005653">
    <property type="entry name" value="OstA-like_N"/>
</dbReference>
<reference evidence="7 8" key="1">
    <citation type="submission" date="2019-08" db="EMBL/GenBank/DDBJ databases">
        <title>Amphibian skin-associated Pigmentiphaga: genome sequence and occurrence across geography and hosts.</title>
        <authorList>
            <person name="Bletz M.C."/>
            <person name="Bunk B."/>
            <person name="Sproeer C."/>
            <person name="Biwer P."/>
            <person name="Reiter S."/>
            <person name="Rabemananjara F.C.E."/>
            <person name="Schulz S."/>
            <person name="Overmann J."/>
            <person name="Vences M."/>
        </authorList>
    </citation>
    <scope>NUCLEOTIDE SEQUENCE [LARGE SCALE GENOMIC DNA]</scope>
    <source>
        <strain evidence="7 8">Mada1488</strain>
    </source>
</reference>
<gene>
    <name evidence="4 7" type="primary">lptA</name>
    <name evidence="7" type="ORF">FXN63_23900</name>
</gene>
<dbReference type="Gene3D" id="2.60.450.10">
    <property type="entry name" value="Lipopolysaccharide (LPS) transport protein A like domain"/>
    <property type="match status" value="1"/>
</dbReference>
<dbReference type="InterPro" id="IPR014340">
    <property type="entry name" value="LptA"/>
</dbReference>
<keyword evidence="8" id="KW-1185">Reference proteome</keyword>
<comment type="similarity">
    <text evidence="4">Belongs to the LptA family.</text>
</comment>
<organism evidence="7 8">
    <name type="scientific">Pigmentiphaga aceris</name>
    <dbReference type="NCBI Taxonomy" id="1940612"/>
    <lineage>
        <taxon>Bacteria</taxon>
        <taxon>Pseudomonadati</taxon>
        <taxon>Pseudomonadota</taxon>
        <taxon>Betaproteobacteria</taxon>
        <taxon>Burkholderiales</taxon>
        <taxon>Alcaligenaceae</taxon>
        <taxon>Pigmentiphaga</taxon>
    </lineage>
</organism>
<dbReference type="GO" id="GO:0015920">
    <property type="term" value="P:lipopolysaccharide transport"/>
    <property type="evidence" value="ECO:0007669"/>
    <property type="project" value="UniProtKB-UniRule"/>
</dbReference>
<evidence type="ECO:0000259" key="6">
    <source>
        <dbReference type="Pfam" id="PF03968"/>
    </source>
</evidence>
<feature type="domain" description="Organic solvent tolerance-like N-terminal" evidence="6">
    <location>
        <begin position="27"/>
        <end position="144"/>
    </location>
</feature>
<comment type="subunit">
    <text evidence="4">Component of the lipopolysaccharide transport and assembly complex.</text>
</comment>
<keyword evidence="3 4" id="KW-0574">Periplasm</keyword>
<dbReference type="HAMAP" id="MF_01914">
    <property type="entry name" value="LPS_assembly_LptA"/>
    <property type="match status" value="1"/>
</dbReference>
<feature type="compositionally biased region" description="Low complexity" evidence="5">
    <location>
        <begin position="184"/>
        <end position="217"/>
    </location>
</feature>
<dbReference type="GO" id="GO:0009279">
    <property type="term" value="C:cell outer membrane"/>
    <property type="evidence" value="ECO:0007669"/>
    <property type="project" value="TreeGrafter"/>
</dbReference>
<accession>A0A5C0B9A8</accession>
<dbReference type="PANTHER" id="PTHR36504:SF1">
    <property type="entry name" value="LIPOPOLYSACCHARIDE EXPORT SYSTEM PROTEIN LPTA"/>
    <property type="match status" value="1"/>
</dbReference>
<dbReference type="GO" id="GO:0030288">
    <property type="term" value="C:outer membrane-bounded periplasmic space"/>
    <property type="evidence" value="ECO:0007669"/>
    <property type="project" value="TreeGrafter"/>
</dbReference>
<dbReference type="Pfam" id="PF03968">
    <property type="entry name" value="LptD_N"/>
    <property type="match status" value="1"/>
</dbReference>
<dbReference type="EMBL" id="CP043046">
    <property type="protein sequence ID" value="QEI09537.1"/>
    <property type="molecule type" value="Genomic_DNA"/>
</dbReference>
<evidence type="ECO:0000256" key="1">
    <source>
        <dbReference type="ARBA" id="ARBA00022448"/>
    </source>
</evidence>
<evidence type="ECO:0000313" key="7">
    <source>
        <dbReference type="EMBL" id="QEI09537.1"/>
    </source>
</evidence>
<dbReference type="InterPro" id="IPR052037">
    <property type="entry name" value="LPS_export_LptA"/>
</dbReference>
<evidence type="ECO:0000256" key="3">
    <source>
        <dbReference type="ARBA" id="ARBA00022764"/>
    </source>
</evidence>
<evidence type="ECO:0000256" key="5">
    <source>
        <dbReference type="SAM" id="MobiDB-lite"/>
    </source>
</evidence>
<dbReference type="OrthoDB" id="5294855at2"/>
<protein>
    <recommendedName>
        <fullName evidence="4">Lipopolysaccharide export system protein LptA</fullName>
    </recommendedName>
</protein>
<dbReference type="KEGG" id="pacr:FXN63_23900"/>
<dbReference type="NCBIfam" id="TIGR03002">
    <property type="entry name" value="outer_YhbN_LptA"/>
    <property type="match status" value="1"/>
</dbReference>
<keyword evidence="1 4" id="KW-0813">Transport</keyword>
<dbReference type="PANTHER" id="PTHR36504">
    <property type="entry name" value="LIPOPOLYSACCHARIDE EXPORT SYSTEM PROTEIN LPTA"/>
    <property type="match status" value="1"/>
</dbReference>
<feature type="chain" id="PRO_5023455521" description="Lipopolysaccharide export system protein LptA" evidence="4">
    <location>
        <begin position="17"/>
        <end position="217"/>
    </location>
</feature>
<proteinExistence type="inferred from homology"/>
<dbReference type="GO" id="GO:0043165">
    <property type="term" value="P:Gram-negative-bacterium-type cell outer membrane assembly"/>
    <property type="evidence" value="ECO:0007669"/>
    <property type="project" value="UniProtKB-UniRule"/>
</dbReference>
<name>A0A5C0B9A8_9BURK</name>
<feature type="region of interest" description="Disordered" evidence="5">
    <location>
        <begin position="168"/>
        <end position="217"/>
    </location>
</feature>
<dbReference type="GO" id="GO:0017089">
    <property type="term" value="F:glycolipid transfer activity"/>
    <property type="evidence" value="ECO:0007669"/>
    <property type="project" value="TreeGrafter"/>
</dbReference>
<evidence type="ECO:0000313" key="8">
    <source>
        <dbReference type="Proteomes" id="UP000325161"/>
    </source>
</evidence>
<dbReference type="AlphaFoldDB" id="A0A5C0B9A8"/>
<keyword evidence="2 4" id="KW-0732">Signal</keyword>
<dbReference type="Proteomes" id="UP000325161">
    <property type="component" value="Chromosome"/>
</dbReference>
<comment type="subcellular location">
    <subcellularLocation>
        <location evidence="4">Periplasm</location>
    </subcellularLocation>
</comment>
<feature type="signal peptide" evidence="4">
    <location>
        <begin position="1"/>
        <end position="16"/>
    </location>
</feature>
<sequence precursor="true">MLLAALLGLAAVPAFAERADRDKPTLIDSDTLQYDDVRQVSVFTGNVVLTKGTLIIRSDRMELREDAEGYQTGIATANKGKQVFVRQKREGVEEYTEGTSNRTEYEGKTERIFFIDQALVKRLACGVVQDEIRGQVVIYDQRTETYSAQGGPRSPQANQRVRTVIQSKTAGTTEAPSGPPATACPPTASTAKPAAGAAAKPAAPAVKAPAPATGARQ</sequence>
<evidence type="ECO:0000256" key="4">
    <source>
        <dbReference type="HAMAP-Rule" id="MF_01914"/>
    </source>
</evidence>
<comment type="function">
    <text evidence="4">Involved in the assembly of lipopolysaccharide (LPS). Required for the translocation of LPS from the inner membrane to the outer membrane.</text>
</comment>
<evidence type="ECO:0000256" key="2">
    <source>
        <dbReference type="ARBA" id="ARBA00022729"/>
    </source>
</evidence>